<evidence type="ECO:0000256" key="6">
    <source>
        <dbReference type="SAM" id="MobiDB-lite"/>
    </source>
</evidence>
<feature type="compositionally biased region" description="Basic and acidic residues" evidence="6">
    <location>
        <begin position="289"/>
        <end position="303"/>
    </location>
</feature>
<comment type="similarity">
    <text evidence="1 4">Belongs to the pyrroline-5-carboxylate reductase family.</text>
</comment>
<dbReference type="Pfam" id="PF03807">
    <property type="entry name" value="F420_oxidored"/>
    <property type="match status" value="1"/>
</dbReference>
<dbReference type="InterPro" id="IPR000304">
    <property type="entry name" value="Pyrroline-COOH_reductase"/>
</dbReference>
<feature type="region of interest" description="Disordered" evidence="6">
    <location>
        <begin position="275"/>
        <end position="303"/>
    </location>
</feature>
<comment type="caution">
    <text evidence="9">The sequence shown here is derived from an EMBL/GenBank/DDBJ whole genome shotgun (WGS) entry which is preliminary data.</text>
</comment>
<evidence type="ECO:0000256" key="4">
    <source>
        <dbReference type="HAMAP-Rule" id="MF_01925"/>
    </source>
</evidence>
<evidence type="ECO:0000256" key="5">
    <source>
        <dbReference type="NCBIfam" id="TIGR00112"/>
    </source>
</evidence>
<comment type="subcellular location">
    <subcellularLocation>
        <location evidence="4">Cytoplasm</location>
    </subcellularLocation>
</comment>
<reference evidence="9 10" key="1">
    <citation type="journal article" date="2021" name="Arch. Microbiol.">
        <title>Cellulosimicrobium fucosivorans sp. nov., isolated from San Elijo Lagoon, contains a fucose metabolic pathway linked to carotenoid production.</title>
        <authorList>
            <person name="Aviles F.A."/>
            <person name="Kyndt J.A."/>
        </authorList>
    </citation>
    <scope>NUCLEOTIDE SEQUENCE [LARGE SCALE GENOMIC DNA]</scope>
    <source>
        <strain evidence="9 10">SE3</strain>
    </source>
</reference>
<proteinExistence type="inferred from homology"/>
<evidence type="ECO:0000259" key="7">
    <source>
        <dbReference type="Pfam" id="PF03807"/>
    </source>
</evidence>
<accession>A0ABX0BBE4</accession>
<dbReference type="PANTHER" id="PTHR11645">
    <property type="entry name" value="PYRROLINE-5-CARBOXYLATE REDUCTASE"/>
    <property type="match status" value="1"/>
</dbReference>
<dbReference type="EC" id="1.5.1.2" evidence="4 5"/>
<comment type="function">
    <text evidence="4">Catalyzes the reduction of 1-pyrroline-5-carboxylate (PCA) to L-proline.</text>
</comment>
<evidence type="ECO:0000259" key="8">
    <source>
        <dbReference type="Pfam" id="PF14748"/>
    </source>
</evidence>
<dbReference type="Gene3D" id="3.40.50.720">
    <property type="entry name" value="NAD(P)-binding Rossmann-like Domain"/>
    <property type="match status" value="1"/>
</dbReference>
<dbReference type="Pfam" id="PF14748">
    <property type="entry name" value="P5CR_dimer"/>
    <property type="match status" value="1"/>
</dbReference>
<dbReference type="SUPFAM" id="SSF48179">
    <property type="entry name" value="6-phosphogluconate dehydrogenase C-terminal domain-like"/>
    <property type="match status" value="1"/>
</dbReference>
<feature type="domain" description="Pyrroline-5-carboxylate reductase catalytic N-terminal" evidence="7">
    <location>
        <begin position="12"/>
        <end position="106"/>
    </location>
</feature>
<evidence type="ECO:0000256" key="1">
    <source>
        <dbReference type="ARBA" id="ARBA00005525"/>
    </source>
</evidence>
<comment type="pathway">
    <text evidence="4">Amino-acid biosynthesis; L-proline biosynthesis; L-proline from L-glutamate 5-semialdehyde: step 1/1.</text>
</comment>
<keyword evidence="4" id="KW-0963">Cytoplasm</keyword>
<dbReference type="InterPro" id="IPR008927">
    <property type="entry name" value="6-PGluconate_DH-like_C_sf"/>
</dbReference>
<name>A0ABX0BBE4_9MICO</name>
<dbReference type="PANTHER" id="PTHR11645:SF0">
    <property type="entry name" value="PYRROLINE-5-CARBOXYLATE REDUCTASE 3"/>
    <property type="match status" value="1"/>
</dbReference>
<organism evidence="9 10">
    <name type="scientific">Cellulosimicrobium composti</name>
    <dbReference type="NCBI Taxonomy" id="2672572"/>
    <lineage>
        <taxon>Bacteria</taxon>
        <taxon>Bacillati</taxon>
        <taxon>Actinomycetota</taxon>
        <taxon>Actinomycetes</taxon>
        <taxon>Micrococcales</taxon>
        <taxon>Promicromonosporaceae</taxon>
        <taxon>Cellulosimicrobium</taxon>
    </lineage>
</organism>
<keyword evidence="2 4" id="KW-0521">NADP</keyword>
<dbReference type="RefSeq" id="WP_162289830.1">
    <property type="nucleotide sequence ID" value="NZ_JAAFAN010000031.1"/>
</dbReference>
<dbReference type="HAMAP" id="MF_01925">
    <property type="entry name" value="P5C_reductase"/>
    <property type="match status" value="1"/>
</dbReference>
<feature type="domain" description="Pyrroline-5-carboxylate reductase dimerisation" evidence="8">
    <location>
        <begin position="169"/>
        <end position="273"/>
    </location>
</feature>
<dbReference type="InterPro" id="IPR028939">
    <property type="entry name" value="P5C_Rdtase_cat_N"/>
</dbReference>
<dbReference type="NCBIfam" id="TIGR00112">
    <property type="entry name" value="proC"/>
    <property type="match status" value="1"/>
</dbReference>
<evidence type="ECO:0000256" key="3">
    <source>
        <dbReference type="ARBA" id="ARBA00023002"/>
    </source>
</evidence>
<evidence type="ECO:0000313" key="10">
    <source>
        <dbReference type="Proteomes" id="UP000471672"/>
    </source>
</evidence>
<comment type="catalytic activity">
    <reaction evidence="4">
        <text>L-proline + NAD(+) = (S)-1-pyrroline-5-carboxylate + NADH + 2 H(+)</text>
        <dbReference type="Rhea" id="RHEA:14105"/>
        <dbReference type="ChEBI" id="CHEBI:15378"/>
        <dbReference type="ChEBI" id="CHEBI:17388"/>
        <dbReference type="ChEBI" id="CHEBI:57540"/>
        <dbReference type="ChEBI" id="CHEBI:57945"/>
        <dbReference type="ChEBI" id="CHEBI:60039"/>
        <dbReference type="EC" id="1.5.1.2"/>
    </reaction>
</comment>
<dbReference type="InterPro" id="IPR029036">
    <property type="entry name" value="P5CR_dimer"/>
</dbReference>
<dbReference type="SUPFAM" id="SSF51735">
    <property type="entry name" value="NAD(P)-binding Rossmann-fold domains"/>
    <property type="match status" value="1"/>
</dbReference>
<protein>
    <recommendedName>
        <fullName evidence="4 5">Pyrroline-5-carboxylate reductase</fullName>
        <shortName evidence="4">P5C reductase</shortName>
        <shortName evidence="4">P5CR</shortName>
        <ecNumber evidence="4 5">1.5.1.2</ecNumber>
    </recommendedName>
    <alternativeName>
        <fullName evidence="4">PCA reductase</fullName>
    </alternativeName>
</protein>
<evidence type="ECO:0000313" key="9">
    <source>
        <dbReference type="EMBL" id="NDO89907.1"/>
    </source>
</evidence>
<comment type="catalytic activity">
    <reaction evidence="4">
        <text>L-proline + NADP(+) = (S)-1-pyrroline-5-carboxylate + NADPH + 2 H(+)</text>
        <dbReference type="Rhea" id="RHEA:14109"/>
        <dbReference type="ChEBI" id="CHEBI:15378"/>
        <dbReference type="ChEBI" id="CHEBI:17388"/>
        <dbReference type="ChEBI" id="CHEBI:57783"/>
        <dbReference type="ChEBI" id="CHEBI:58349"/>
        <dbReference type="ChEBI" id="CHEBI:60039"/>
        <dbReference type="EC" id="1.5.1.2"/>
    </reaction>
</comment>
<gene>
    <name evidence="4 9" type="primary">proC</name>
    <name evidence="9" type="ORF">GYH36_10580</name>
</gene>
<evidence type="ECO:0000256" key="2">
    <source>
        <dbReference type="ARBA" id="ARBA00022857"/>
    </source>
</evidence>
<dbReference type="Proteomes" id="UP000471672">
    <property type="component" value="Unassembled WGS sequence"/>
</dbReference>
<dbReference type="EMBL" id="JAAFAN010000031">
    <property type="protein sequence ID" value="NDO89907.1"/>
    <property type="molecule type" value="Genomic_DNA"/>
</dbReference>
<dbReference type="GO" id="GO:0004735">
    <property type="term" value="F:pyrroline-5-carboxylate reductase activity"/>
    <property type="evidence" value="ECO:0007669"/>
    <property type="project" value="UniProtKB-EC"/>
</dbReference>
<keyword evidence="10" id="KW-1185">Reference proteome</keyword>
<dbReference type="PIRSF" id="PIRSF000193">
    <property type="entry name" value="Pyrrol-5-carb_rd"/>
    <property type="match status" value="1"/>
</dbReference>
<keyword evidence="4" id="KW-0641">Proline biosynthesis</keyword>
<dbReference type="Gene3D" id="1.10.3730.10">
    <property type="entry name" value="ProC C-terminal domain-like"/>
    <property type="match status" value="1"/>
</dbReference>
<keyword evidence="3 4" id="KW-0560">Oxidoreductase</keyword>
<sequence>MTDPSTSSTVPRLAVLGAGVMGETVLAGALASGWRPADVVATVRRAERGDELAARHGVATTRDNVEAVRGAGVVVVAVKPKDVAALLDEVSGAVGAGTVVVSVVVGLPTSFYEERLPAGTAVVRVMPNTPSVVGAGVSAVSRGSAADDADVALVERLLAATGLVVRVAEKDQDAVGALSGSGPAYVFYVIDALAEAGVLLGLTRATALELATATVHGAATMLRETGEHPAIARERVSSPGGTTVAALRRLDAGGVRAAFLDALEAARDRSVELAAALAGPPAPPGATGDEARASGDEARGTDR</sequence>
<dbReference type="InterPro" id="IPR036291">
    <property type="entry name" value="NAD(P)-bd_dom_sf"/>
</dbReference>
<keyword evidence="4" id="KW-0028">Amino-acid biosynthesis</keyword>